<dbReference type="SUPFAM" id="SSF55781">
    <property type="entry name" value="GAF domain-like"/>
    <property type="match status" value="1"/>
</dbReference>
<keyword evidence="4" id="KW-1185">Reference proteome</keyword>
<dbReference type="Pfam" id="PF00563">
    <property type="entry name" value="EAL"/>
    <property type="match status" value="1"/>
</dbReference>
<dbReference type="Pfam" id="PF01590">
    <property type="entry name" value="GAF"/>
    <property type="match status" value="1"/>
</dbReference>
<dbReference type="PANTHER" id="PTHR44757">
    <property type="entry name" value="DIGUANYLATE CYCLASE DGCP"/>
    <property type="match status" value="1"/>
</dbReference>
<dbReference type="STRING" id="479431.Namu_0203"/>
<dbReference type="Gene3D" id="3.20.20.450">
    <property type="entry name" value="EAL domain"/>
    <property type="match status" value="1"/>
</dbReference>
<evidence type="ECO:0000313" key="4">
    <source>
        <dbReference type="Proteomes" id="UP000002218"/>
    </source>
</evidence>
<dbReference type="Proteomes" id="UP000002218">
    <property type="component" value="Chromosome"/>
</dbReference>
<dbReference type="RefSeq" id="WP_012814111.1">
    <property type="nucleotide sequence ID" value="NC_013235.1"/>
</dbReference>
<dbReference type="eggNOG" id="COG5001">
    <property type="taxonomic scope" value="Bacteria"/>
</dbReference>
<dbReference type="InterPro" id="IPR043128">
    <property type="entry name" value="Rev_trsase/Diguanyl_cyclase"/>
</dbReference>
<dbReference type="InterPro" id="IPR029787">
    <property type="entry name" value="Nucleotide_cyclase"/>
</dbReference>
<dbReference type="InterPro" id="IPR052155">
    <property type="entry name" value="Biofilm_reg_signaling"/>
</dbReference>
<dbReference type="Pfam" id="PF00990">
    <property type="entry name" value="GGDEF"/>
    <property type="match status" value="1"/>
</dbReference>
<dbReference type="EMBL" id="CP001737">
    <property type="protein sequence ID" value="ACV76636.1"/>
    <property type="molecule type" value="Genomic_DNA"/>
</dbReference>
<dbReference type="AlphaFoldDB" id="C8XJV3"/>
<feature type="domain" description="GGDEF" evidence="2">
    <location>
        <begin position="216"/>
        <end position="349"/>
    </location>
</feature>
<reference evidence="3 4" key="2">
    <citation type="journal article" date="2010" name="Stand. Genomic Sci.">
        <title>Complete genome sequence of Nakamurella multipartita type strain (Y-104).</title>
        <authorList>
            <person name="Tice H."/>
            <person name="Mayilraj S."/>
            <person name="Sims D."/>
            <person name="Lapidus A."/>
            <person name="Nolan M."/>
            <person name="Lucas S."/>
            <person name="Glavina Del Rio T."/>
            <person name="Copeland A."/>
            <person name="Cheng J.F."/>
            <person name="Meincke L."/>
            <person name="Bruce D."/>
            <person name="Goodwin L."/>
            <person name="Pitluck S."/>
            <person name="Ivanova N."/>
            <person name="Mavromatis K."/>
            <person name="Ovchinnikova G."/>
            <person name="Pati A."/>
            <person name="Chen A."/>
            <person name="Palaniappan K."/>
            <person name="Land M."/>
            <person name="Hauser L."/>
            <person name="Chang Y.J."/>
            <person name="Jeffries C.D."/>
            <person name="Detter J.C."/>
            <person name="Brettin T."/>
            <person name="Rohde M."/>
            <person name="Goker M."/>
            <person name="Bristow J."/>
            <person name="Eisen J.A."/>
            <person name="Markowitz V."/>
            <person name="Hugenholtz P."/>
            <person name="Kyrpides N.C."/>
            <person name="Klenk H.P."/>
            <person name="Chen F."/>
        </authorList>
    </citation>
    <scope>NUCLEOTIDE SEQUENCE [LARGE SCALE GENOMIC DNA]</scope>
    <source>
        <strain evidence="4">ATCC 700099 / DSM 44233 / CIP 104796 / JCM 9543 / NBRC 105858 / Y-104</strain>
    </source>
</reference>
<dbReference type="SUPFAM" id="SSF55073">
    <property type="entry name" value="Nucleotide cyclase"/>
    <property type="match status" value="1"/>
</dbReference>
<dbReference type="InterPro" id="IPR000160">
    <property type="entry name" value="GGDEF_dom"/>
</dbReference>
<dbReference type="CDD" id="cd01949">
    <property type="entry name" value="GGDEF"/>
    <property type="match status" value="1"/>
</dbReference>
<evidence type="ECO:0000313" key="3">
    <source>
        <dbReference type="EMBL" id="ACV76636.1"/>
    </source>
</evidence>
<dbReference type="CDD" id="cd01948">
    <property type="entry name" value="EAL"/>
    <property type="match status" value="1"/>
</dbReference>
<dbReference type="OrthoDB" id="23692at2"/>
<evidence type="ECO:0000259" key="2">
    <source>
        <dbReference type="PROSITE" id="PS50887"/>
    </source>
</evidence>
<dbReference type="PANTHER" id="PTHR44757:SF2">
    <property type="entry name" value="BIOFILM ARCHITECTURE MAINTENANCE PROTEIN MBAA"/>
    <property type="match status" value="1"/>
</dbReference>
<reference evidence="4" key="1">
    <citation type="submission" date="2009-09" db="EMBL/GenBank/DDBJ databases">
        <title>The complete genome of Nakamurella multipartita DSM 44233.</title>
        <authorList>
            <consortium name="US DOE Joint Genome Institute (JGI-PGF)"/>
            <person name="Lucas S."/>
            <person name="Copeland A."/>
            <person name="Lapidus A."/>
            <person name="Glavina del Rio T."/>
            <person name="Dalin E."/>
            <person name="Tice H."/>
            <person name="Bruce D."/>
            <person name="Goodwin L."/>
            <person name="Pitluck S."/>
            <person name="Kyrpides N."/>
            <person name="Mavromatis K."/>
            <person name="Ivanova N."/>
            <person name="Ovchinnikova G."/>
            <person name="Sims D."/>
            <person name="Meincke L."/>
            <person name="Brettin T."/>
            <person name="Detter J.C."/>
            <person name="Han C."/>
            <person name="Larimer F."/>
            <person name="Land M."/>
            <person name="Hauser L."/>
            <person name="Markowitz V."/>
            <person name="Cheng J.-F."/>
            <person name="Hugenholtz P."/>
            <person name="Woyke T."/>
            <person name="Wu D."/>
            <person name="Klenk H.-P."/>
            <person name="Eisen J.A."/>
        </authorList>
    </citation>
    <scope>NUCLEOTIDE SEQUENCE [LARGE SCALE GENOMIC DNA]</scope>
    <source>
        <strain evidence="4">ATCC 700099 / DSM 44233 / CIP 104796 / JCM 9543 / NBRC 105858 / Y-104</strain>
    </source>
</reference>
<protein>
    <submittedName>
        <fullName evidence="3">Diguanylate cyclase/phosphodiesterase with GAF sensor</fullName>
    </submittedName>
</protein>
<accession>C8XJV3</accession>
<dbReference type="SMART" id="SM00052">
    <property type="entry name" value="EAL"/>
    <property type="match status" value="1"/>
</dbReference>
<proteinExistence type="predicted"/>
<dbReference type="InterPro" id="IPR029016">
    <property type="entry name" value="GAF-like_dom_sf"/>
</dbReference>
<dbReference type="InParanoid" id="C8XJV3"/>
<organism evidence="3 4">
    <name type="scientific">Nakamurella multipartita (strain ATCC 700099 / DSM 44233 / CIP 104796 / JCM 9543 / NBRC 105858 / Y-104)</name>
    <name type="common">Microsphaera multipartita</name>
    <dbReference type="NCBI Taxonomy" id="479431"/>
    <lineage>
        <taxon>Bacteria</taxon>
        <taxon>Bacillati</taxon>
        <taxon>Actinomycetota</taxon>
        <taxon>Actinomycetes</taxon>
        <taxon>Nakamurellales</taxon>
        <taxon>Nakamurellaceae</taxon>
        <taxon>Nakamurella</taxon>
    </lineage>
</organism>
<dbReference type="eggNOG" id="COG2203">
    <property type="taxonomic scope" value="Bacteria"/>
</dbReference>
<sequence length="659" mass="71369">MPSKQSLEELVTQAATDLMGVTAVSLRGATQNLLRELVDYFGVDTSFLRRNDHQIHASLLVAEWPPRIDVPDPDPLALVYFEGADPTFAASETLSHVTITRPGELFGAEVDDSDYQELVRRASGVQIGVSLAVVPMLGTHDTMGVLGFVKYGDREWTDAEINALRAVAGLLAQLQARVDAEERLRHQAFHDELTDLANRRFLVEEITQRLEPGTGDPVGLIFMDVDRLKALNSFFGHAAGDQYLQILAGRLRERISARHMVARLGGDEFVVIMGGPTDEATARALAEKLRQVANQPILVGGEEVSRAVSIGVALGQPGQTSASELMNQADQAMLEAKSRGGNEIGVFSAQMRRANEIRTDIELHIGTAIRHGALVLHYQPEVDLRDGRILGVEALVRWPNPTLGLLQPGAFIDVVEATNLAGELGRWVLGQACRQLREWQLHYPERRLGMSVNVSPAQLITLDFVATVAKTLADHELDGQWLTLEITEQALVRDTDQALATLRGLQRIGVKIAIDDFGTGYSSFAQLKSLPADVLKIDRGFVRDLGTDFDDLAIVQSIIGLARSLGLDLVAEGVETEIAASTLVDLGCTRAQGFLFAGPRPPAEIEQMIQTGVCPPMVDLDSGDTVETAALRVLRPAAGFDGPAAPTTAARRFHPPGGG</sequence>
<dbReference type="PROSITE" id="PS50887">
    <property type="entry name" value="GGDEF"/>
    <property type="match status" value="1"/>
</dbReference>
<dbReference type="InterPro" id="IPR003018">
    <property type="entry name" value="GAF"/>
</dbReference>
<dbReference type="PROSITE" id="PS50883">
    <property type="entry name" value="EAL"/>
    <property type="match status" value="1"/>
</dbReference>
<dbReference type="SMART" id="SM00267">
    <property type="entry name" value="GGDEF"/>
    <property type="match status" value="1"/>
</dbReference>
<dbReference type="KEGG" id="nml:Namu_0203"/>
<dbReference type="SUPFAM" id="SSF141868">
    <property type="entry name" value="EAL domain-like"/>
    <property type="match status" value="1"/>
</dbReference>
<feature type="domain" description="EAL" evidence="1">
    <location>
        <begin position="358"/>
        <end position="613"/>
    </location>
</feature>
<dbReference type="Gene3D" id="3.30.70.270">
    <property type="match status" value="1"/>
</dbReference>
<dbReference type="Gene3D" id="3.30.450.40">
    <property type="match status" value="1"/>
</dbReference>
<dbReference type="HOGENOM" id="CLU_000445_70_50_11"/>
<dbReference type="InterPro" id="IPR001633">
    <property type="entry name" value="EAL_dom"/>
</dbReference>
<name>C8XJV3_NAKMY</name>
<gene>
    <name evidence="3" type="ordered locus">Namu_0203</name>
</gene>
<evidence type="ECO:0000259" key="1">
    <source>
        <dbReference type="PROSITE" id="PS50883"/>
    </source>
</evidence>
<dbReference type="NCBIfam" id="TIGR00254">
    <property type="entry name" value="GGDEF"/>
    <property type="match status" value="1"/>
</dbReference>
<dbReference type="SMART" id="SM00065">
    <property type="entry name" value="GAF"/>
    <property type="match status" value="1"/>
</dbReference>
<dbReference type="FunCoup" id="C8XJV3">
    <property type="interactions" value="3"/>
</dbReference>
<dbReference type="InterPro" id="IPR035919">
    <property type="entry name" value="EAL_sf"/>
</dbReference>